<dbReference type="PROSITE" id="PS51257">
    <property type="entry name" value="PROKAR_LIPOPROTEIN"/>
    <property type="match status" value="1"/>
</dbReference>
<sequence length="120" mass="13127">MRFIYSLTVLAVLASCSYIKPARSTTTGGSAKMLAETRATKDKAFCGDYAHMSAMIMENRQIGVPISRALGFFNSGSGFDKLMHVVVVEAYKTPAFSAPRDRTEAIIEFANRQHALCLQA</sequence>
<comment type="caution">
    <text evidence="1">The sequence shown here is derived from an EMBL/GenBank/DDBJ whole genome shotgun (WGS) entry which is preliminary data.</text>
</comment>
<evidence type="ECO:0000313" key="1">
    <source>
        <dbReference type="EMBL" id="MCZ0964260.1"/>
    </source>
</evidence>
<evidence type="ECO:0008006" key="3">
    <source>
        <dbReference type="Google" id="ProtNLM"/>
    </source>
</evidence>
<dbReference type="Proteomes" id="UP001149822">
    <property type="component" value="Unassembled WGS sequence"/>
</dbReference>
<gene>
    <name evidence="1" type="ORF">OU682_22060</name>
</gene>
<keyword evidence="2" id="KW-1185">Reference proteome</keyword>
<protein>
    <recommendedName>
        <fullName evidence="3">Lipoprotein</fullName>
    </recommendedName>
</protein>
<accession>A0ABT4JAV1</accession>
<name>A0ABT4JAV1_9RHOB</name>
<dbReference type="RefSeq" id="WP_268944354.1">
    <property type="nucleotide sequence ID" value="NZ_JAPTYD010000081.1"/>
</dbReference>
<proteinExistence type="predicted"/>
<reference evidence="1" key="1">
    <citation type="submission" date="2022-12" db="EMBL/GenBank/DDBJ databases">
        <title>Paracoccus sp. EF6 isolated from a lake water.</title>
        <authorList>
            <person name="Liu H."/>
        </authorList>
    </citation>
    <scope>NUCLEOTIDE SEQUENCE</scope>
    <source>
        <strain evidence="1">EF6</strain>
    </source>
</reference>
<organism evidence="1 2">
    <name type="scientific">Paracoccus benzoatiresistens</name>
    <dbReference type="NCBI Taxonomy" id="2997341"/>
    <lineage>
        <taxon>Bacteria</taxon>
        <taxon>Pseudomonadati</taxon>
        <taxon>Pseudomonadota</taxon>
        <taxon>Alphaproteobacteria</taxon>
        <taxon>Rhodobacterales</taxon>
        <taxon>Paracoccaceae</taxon>
        <taxon>Paracoccus</taxon>
    </lineage>
</organism>
<evidence type="ECO:0000313" key="2">
    <source>
        <dbReference type="Proteomes" id="UP001149822"/>
    </source>
</evidence>
<dbReference type="EMBL" id="JAPTYD010000081">
    <property type="protein sequence ID" value="MCZ0964260.1"/>
    <property type="molecule type" value="Genomic_DNA"/>
</dbReference>